<feature type="compositionally biased region" description="Polar residues" evidence="1">
    <location>
        <begin position="88"/>
        <end position="99"/>
    </location>
</feature>
<feature type="region of interest" description="Disordered" evidence="1">
    <location>
        <begin position="68"/>
        <end position="106"/>
    </location>
</feature>
<feature type="compositionally biased region" description="Polar residues" evidence="1">
    <location>
        <begin position="1"/>
        <end position="10"/>
    </location>
</feature>
<proteinExistence type="predicted"/>
<feature type="region of interest" description="Disordered" evidence="1">
    <location>
        <begin position="1"/>
        <end position="39"/>
    </location>
</feature>
<evidence type="ECO:0000256" key="1">
    <source>
        <dbReference type="SAM" id="MobiDB-lite"/>
    </source>
</evidence>
<dbReference type="EMBL" id="CAVNYO010000429">
    <property type="protein sequence ID" value="CAK5278858.1"/>
    <property type="molecule type" value="Genomic_DNA"/>
</dbReference>
<protein>
    <submittedName>
        <fullName evidence="2">Uncharacterized protein</fullName>
    </submittedName>
</protein>
<feature type="non-terminal residue" evidence="2">
    <location>
        <position position="181"/>
    </location>
</feature>
<reference evidence="2" key="1">
    <citation type="submission" date="2023-11" db="EMBL/GenBank/DDBJ databases">
        <authorList>
            <person name="De Vega J J."/>
            <person name="De Vega J J."/>
        </authorList>
    </citation>
    <scope>NUCLEOTIDE SEQUENCE</scope>
</reference>
<comment type="caution">
    <text evidence="2">The sequence shown here is derived from an EMBL/GenBank/DDBJ whole genome shotgun (WGS) entry which is preliminary data.</text>
</comment>
<evidence type="ECO:0000313" key="2">
    <source>
        <dbReference type="EMBL" id="CAK5278858.1"/>
    </source>
</evidence>
<organism evidence="2 3">
    <name type="scientific">Mycena citricolor</name>
    <dbReference type="NCBI Taxonomy" id="2018698"/>
    <lineage>
        <taxon>Eukaryota</taxon>
        <taxon>Fungi</taxon>
        <taxon>Dikarya</taxon>
        <taxon>Basidiomycota</taxon>
        <taxon>Agaricomycotina</taxon>
        <taxon>Agaricomycetes</taxon>
        <taxon>Agaricomycetidae</taxon>
        <taxon>Agaricales</taxon>
        <taxon>Marasmiineae</taxon>
        <taxon>Mycenaceae</taxon>
        <taxon>Mycena</taxon>
    </lineage>
</organism>
<name>A0AAD2Q5M3_9AGAR</name>
<gene>
    <name evidence="2" type="ORF">MYCIT1_LOCUS28507</name>
</gene>
<feature type="compositionally biased region" description="Basic and acidic residues" evidence="1">
    <location>
        <begin position="68"/>
        <end position="86"/>
    </location>
</feature>
<feature type="non-terminal residue" evidence="2">
    <location>
        <position position="1"/>
    </location>
</feature>
<dbReference type="AlphaFoldDB" id="A0AAD2Q5M3"/>
<keyword evidence="3" id="KW-1185">Reference proteome</keyword>
<feature type="compositionally biased region" description="Basic residues" evidence="1">
    <location>
        <begin position="11"/>
        <end position="22"/>
    </location>
</feature>
<accession>A0AAD2Q5M3</accession>
<dbReference type="Proteomes" id="UP001295794">
    <property type="component" value="Unassembled WGS sequence"/>
</dbReference>
<evidence type="ECO:0000313" key="3">
    <source>
        <dbReference type="Proteomes" id="UP001295794"/>
    </source>
</evidence>
<sequence length="181" mass="20384">HPSHDTPNQTHRGRNQVTRRRHPEPEEPPVRHRRLGDARGTTRIVLDQANRAFPGSVGGVVVVLSRESPHQEAVDRRKDTCREHQPRSRGSSASTNTVSRRLGSHQRDSLQHGLLVNHARSRIVSVVAVRNALHILRGGLNQPVLVDIASTTRLVFRQQRHARALRMISSTFRPPVERGAR</sequence>